<dbReference type="AlphaFoldDB" id="A0A067PKG1"/>
<gene>
    <name evidence="2" type="ORF">JAAARDRAFT_195718</name>
</gene>
<feature type="transmembrane region" description="Helical" evidence="1">
    <location>
        <begin position="14"/>
        <end position="36"/>
    </location>
</feature>
<dbReference type="Proteomes" id="UP000027265">
    <property type="component" value="Unassembled WGS sequence"/>
</dbReference>
<dbReference type="STRING" id="933084.A0A067PKG1"/>
<evidence type="ECO:0000256" key="1">
    <source>
        <dbReference type="SAM" id="Phobius"/>
    </source>
</evidence>
<reference evidence="3" key="1">
    <citation type="journal article" date="2014" name="Proc. Natl. Acad. Sci. U.S.A.">
        <title>Extensive sampling of basidiomycete genomes demonstrates inadequacy of the white-rot/brown-rot paradigm for wood decay fungi.</title>
        <authorList>
            <person name="Riley R."/>
            <person name="Salamov A.A."/>
            <person name="Brown D.W."/>
            <person name="Nagy L.G."/>
            <person name="Floudas D."/>
            <person name="Held B.W."/>
            <person name="Levasseur A."/>
            <person name="Lombard V."/>
            <person name="Morin E."/>
            <person name="Otillar R."/>
            <person name="Lindquist E.A."/>
            <person name="Sun H."/>
            <person name="LaButti K.M."/>
            <person name="Schmutz J."/>
            <person name="Jabbour D."/>
            <person name="Luo H."/>
            <person name="Baker S.E."/>
            <person name="Pisabarro A.G."/>
            <person name="Walton J.D."/>
            <person name="Blanchette R.A."/>
            <person name="Henrissat B."/>
            <person name="Martin F."/>
            <person name="Cullen D."/>
            <person name="Hibbett D.S."/>
            <person name="Grigoriev I.V."/>
        </authorList>
    </citation>
    <scope>NUCLEOTIDE SEQUENCE [LARGE SCALE GENOMIC DNA]</scope>
    <source>
        <strain evidence="3">MUCL 33604</strain>
    </source>
</reference>
<keyword evidence="1" id="KW-0812">Transmembrane</keyword>
<keyword evidence="1" id="KW-1133">Transmembrane helix</keyword>
<feature type="transmembrane region" description="Helical" evidence="1">
    <location>
        <begin position="144"/>
        <end position="161"/>
    </location>
</feature>
<feature type="transmembrane region" description="Helical" evidence="1">
    <location>
        <begin position="117"/>
        <end position="138"/>
    </location>
</feature>
<proteinExistence type="predicted"/>
<dbReference type="PANTHER" id="PTHR35043:SF8">
    <property type="entry name" value="DUF4220 DOMAIN-CONTAINING PROTEIN"/>
    <property type="match status" value="1"/>
</dbReference>
<name>A0A067PKG1_9AGAM</name>
<evidence type="ECO:0000313" key="2">
    <source>
        <dbReference type="EMBL" id="KDQ55314.1"/>
    </source>
</evidence>
<keyword evidence="1" id="KW-0472">Membrane</keyword>
<dbReference type="HOGENOM" id="CLU_940299_0_0_1"/>
<sequence>MSAITGQCGESIEIAFRCAGLMLMALIAPELVIIWAMKQWFGARRIAKANSERGWTKTHGFFALMGGFMQVRGEMEVPVRVIVPDSYSNRIDFSNFPPITEAHIQDRSKRDAISKGLVLVQTTWFILQCLGCAIERLPITELEIATLAFTVLNLATYWFWWNKPADVRYPYTIHEQPVVHGGKVLEGGGKAENGAKDYPKEGNGFVRVAAQVKSGTKAVFSKAWNSAEDDPPLQRVFTAPTISSTRLSWTPSCYPTSVLRVYGCRHSMQGTSWIGRIVWLHGFRRSSPACSGQFIV</sequence>
<evidence type="ECO:0000313" key="3">
    <source>
        <dbReference type="Proteomes" id="UP000027265"/>
    </source>
</evidence>
<dbReference type="PANTHER" id="PTHR35043">
    <property type="entry name" value="TRANSCRIPTION FACTOR DOMAIN-CONTAINING PROTEIN"/>
    <property type="match status" value="1"/>
</dbReference>
<keyword evidence="3" id="KW-1185">Reference proteome</keyword>
<protein>
    <submittedName>
        <fullName evidence="2">Uncharacterized protein</fullName>
    </submittedName>
</protein>
<dbReference type="EMBL" id="KL197725">
    <property type="protein sequence ID" value="KDQ55314.1"/>
    <property type="molecule type" value="Genomic_DNA"/>
</dbReference>
<dbReference type="InParanoid" id="A0A067PKG1"/>
<dbReference type="OrthoDB" id="9451547at2759"/>
<organism evidence="2 3">
    <name type="scientific">Jaapia argillacea MUCL 33604</name>
    <dbReference type="NCBI Taxonomy" id="933084"/>
    <lineage>
        <taxon>Eukaryota</taxon>
        <taxon>Fungi</taxon>
        <taxon>Dikarya</taxon>
        <taxon>Basidiomycota</taxon>
        <taxon>Agaricomycotina</taxon>
        <taxon>Agaricomycetes</taxon>
        <taxon>Agaricomycetidae</taxon>
        <taxon>Jaapiales</taxon>
        <taxon>Jaapiaceae</taxon>
        <taxon>Jaapia</taxon>
    </lineage>
</organism>
<accession>A0A067PKG1</accession>